<feature type="domain" description="ABC transporter" evidence="1">
    <location>
        <begin position="3"/>
        <end position="107"/>
    </location>
</feature>
<dbReference type="AlphaFoldDB" id="A0A090TC54"/>
<dbReference type="GO" id="GO:0034040">
    <property type="term" value="F:ATPase-coupled lipid transmembrane transporter activity"/>
    <property type="evidence" value="ECO:0007669"/>
    <property type="project" value="TreeGrafter"/>
</dbReference>
<reference evidence="2 3" key="1">
    <citation type="submission" date="2014-09" db="EMBL/GenBank/DDBJ databases">
        <title>Vibrio maritimus JCM 19240. (C210) whole genome shotgun sequence.</title>
        <authorList>
            <person name="Sawabe T."/>
            <person name="Meirelles P."/>
            <person name="Nakanishi M."/>
            <person name="Sayaka M."/>
            <person name="Hattori M."/>
            <person name="Ohkuma M."/>
        </authorList>
    </citation>
    <scope>NUCLEOTIDE SEQUENCE [LARGE SCALE GENOMIC DNA]</scope>
    <source>
        <strain evidence="2 3">JCM 19240</strain>
    </source>
</reference>
<gene>
    <name evidence="2" type="ORF">JCM19240_3854</name>
</gene>
<evidence type="ECO:0000313" key="2">
    <source>
        <dbReference type="EMBL" id="GAL36888.1"/>
    </source>
</evidence>
<accession>A0A090TC54</accession>
<keyword evidence="2" id="KW-0547">Nucleotide-binding</keyword>
<keyword evidence="3" id="KW-1185">Reference proteome</keyword>
<evidence type="ECO:0000313" key="3">
    <source>
        <dbReference type="Proteomes" id="UP000029224"/>
    </source>
</evidence>
<organism evidence="2 3">
    <name type="scientific">Vibrio maritimus</name>
    <dbReference type="NCBI Taxonomy" id="990268"/>
    <lineage>
        <taxon>Bacteria</taxon>
        <taxon>Pseudomonadati</taxon>
        <taxon>Pseudomonadota</taxon>
        <taxon>Gammaproteobacteria</taxon>
        <taxon>Vibrionales</taxon>
        <taxon>Vibrionaceae</taxon>
        <taxon>Vibrio</taxon>
    </lineage>
</organism>
<dbReference type="InterPro" id="IPR039421">
    <property type="entry name" value="Type_1_exporter"/>
</dbReference>
<dbReference type="InterPro" id="IPR003439">
    <property type="entry name" value="ABC_transporter-like_ATP-bd"/>
</dbReference>
<dbReference type="SUPFAM" id="SSF52540">
    <property type="entry name" value="P-loop containing nucleoside triphosphate hydrolases"/>
    <property type="match status" value="1"/>
</dbReference>
<dbReference type="InterPro" id="IPR027417">
    <property type="entry name" value="P-loop_NTPase"/>
</dbReference>
<evidence type="ECO:0000259" key="1">
    <source>
        <dbReference type="Pfam" id="PF00005"/>
    </source>
</evidence>
<reference evidence="2 3" key="2">
    <citation type="submission" date="2014-09" db="EMBL/GenBank/DDBJ databases">
        <authorList>
            <consortium name="NBRP consortium"/>
            <person name="Sawabe T."/>
            <person name="Meirelles P."/>
            <person name="Nakanishi M."/>
            <person name="Sayaka M."/>
            <person name="Hattori M."/>
            <person name="Ohkuma M."/>
        </authorList>
    </citation>
    <scope>NUCLEOTIDE SEQUENCE [LARGE SCALE GENOMIC DNA]</scope>
    <source>
        <strain evidence="2 3">JCM 19240</strain>
    </source>
</reference>
<sequence>MFGQDTKGGALNEIRSDIGSVLQNDELFNGSILSNICFFSPQVDEQLAIKCAKLANIHDEIEAMPMGYQTLVGEMGNTISGGQKQRIVFARALYKKPKLLILDEATSHLDIANEEKITSAIRELGLPVIQIAHRPQTIDRADRIVCLDSNH</sequence>
<dbReference type="Proteomes" id="UP000029224">
    <property type="component" value="Unassembled WGS sequence"/>
</dbReference>
<comment type="caution">
    <text evidence="2">The sequence shown here is derived from an EMBL/GenBank/DDBJ whole genome shotgun (WGS) entry which is preliminary data.</text>
</comment>
<dbReference type="PANTHER" id="PTHR24221:SF606">
    <property type="entry name" value="COLICIN V SECRETION-PROCESSING ATP-BINDING PROTEIN"/>
    <property type="match status" value="1"/>
</dbReference>
<dbReference type="GO" id="GO:0016887">
    <property type="term" value="F:ATP hydrolysis activity"/>
    <property type="evidence" value="ECO:0007669"/>
    <property type="project" value="InterPro"/>
</dbReference>
<dbReference type="Pfam" id="PF00005">
    <property type="entry name" value="ABC_tran"/>
    <property type="match status" value="1"/>
</dbReference>
<proteinExistence type="predicted"/>
<keyword evidence="2" id="KW-0067">ATP-binding</keyword>
<dbReference type="EMBL" id="BBMT01000013">
    <property type="protein sequence ID" value="GAL36888.1"/>
    <property type="molecule type" value="Genomic_DNA"/>
</dbReference>
<dbReference type="GO" id="GO:0005524">
    <property type="term" value="F:ATP binding"/>
    <property type="evidence" value="ECO:0007669"/>
    <property type="project" value="UniProtKB-KW"/>
</dbReference>
<dbReference type="PANTHER" id="PTHR24221">
    <property type="entry name" value="ATP-BINDING CASSETTE SUB-FAMILY B"/>
    <property type="match status" value="1"/>
</dbReference>
<dbReference type="Gene3D" id="3.40.50.300">
    <property type="entry name" value="P-loop containing nucleotide triphosphate hydrolases"/>
    <property type="match status" value="1"/>
</dbReference>
<protein>
    <submittedName>
        <fullName evidence="2">Colicin V secretion ABC transporter ATP-binding protein</fullName>
    </submittedName>
</protein>
<name>A0A090TC54_9VIBR</name>